<dbReference type="Pfam" id="PF17862">
    <property type="entry name" value="AAA_lid_3"/>
    <property type="match status" value="1"/>
</dbReference>
<dbReference type="InterPro" id="IPR027417">
    <property type="entry name" value="P-loop_NTPase"/>
</dbReference>
<reference evidence="5" key="1">
    <citation type="submission" date="2022-04" db="EMBL/GenBank/DDBJ databases">
        <title>Carnegiea gigantea Genome sequencing and assembly v2.</title>
        <authorList>
            <person name="Copetti D."/>
            <person name="Sanderson M.J."/>
            <person name="Burquez A."/>
            <person name="Wojciechowski M.F."/>
        </authorList>
    </citation>
    <scope>NUCLEOTIDE SEQUENCE</scope>
    <source>
        <strain evidence="5">SGP5-SGP5p</strain>
        <tissue evidence="5">Aerial part</tissue>
    </source>
</reference>
<keyword evidence="2" id="KW-0067">ATP-binding</keyword>
<dbReference type="GO" id="GO:0009507">
    <property type="term" value="C:chloroplast"/>
    <property type="evidence" value="ECO:0007669"/>
    <property type="project" value="TreeGrafter"/>
</dbReference>
<dbReference type="InterPro" id="IPR003593">
    <property type="entry name" value="AAA+_ATPase"/>
</dbReference>
<evidence type="ECO:0000313" key="6">
    <source>
        <dbReference type="Proteomes" id="UP001153076"/>
    </source>
</evidence>
<feature type="domain" description="AAA+ ATPase" evidence="4">
    <location>
        <begin position="756"/>
        <end position="896"/>
    </location>
</feature>
<dbReference type="InterPro" id="IPR003959">
    <property type="entry name" value="ATPase_AAA_core"/>
</dbReference>
<feature type="compositionally biased region" description="Low complexity" evidence="3">
    <location>
        <begin position="16"/>
        <end position="41"/>
    </location>
</feature>
<sequence>MPSKSKKQSKTPLSKQHPSSHLDSSQSPSSVPRIPLSSSIPTSTITSENELFSSIEKASRKFPSFISKAAIICQISDIESSSQQKGCRIWLSEAPFLASSISPGSIVSVSLAAVDQNSTSEFPLSSLGVECSQQFGVDWEGKNDDRAGNYFVLATAFPSSKLQKNGTRISSSLSYSLGCAAAGRVAFVQPIHGGSLASLAYDKEMLCSSAVGQPFLNYCDELRVNILPFKSVSQMNIDASLLKSSSADKNPNGYENGRVFSPSTPAFKHPRPCSPSPSRLSSLSSEDYVSYSSLPKRSYLDPVDMQEVLGDENAKKLLQYTAASWLHSRTLLCGNIVTVPVLSRLCFFEVVGAKKLSIDSTEQDPAQTLYNSNEMFMIDHITKINICLPSDLATETPAESRSTPDELRSMNADGKMGDEVSKSWNEFSSEEKENLWKEYKLLKSIISSSVKNGLSSLGLRTTKGVLLHGPPGTGKTSLAQLCACDAGVKLFKVNGPEIISQYYGESEQALHDVFKSASEAAPSVVFIDELDAIAPARKEGGEELGQRMVATLLNLMDGISRNDGLLVIAATNRLECIEPALRRPGRLDREIEIGVPSTDQRLNILKALVGRMQNALEEKQIEHLANFTHGFVGADLVALSNEAAMVCLRRCVNTNQSKDDLYSNGNVCDGSEMITKSSGHAMGHRELLPEDLTGSSPSILESTFRNGLSWMQVILEVPKVQWEDVGGQKEVKAQLMEAVVWPQMHQHAFKRIGVRPPTGVLMFGPPGCSKTLMARAVAFEAKQNFLAVKGPELFSKWVGESEKAVRSLFAKARANAPSIIFFDEIDSLAVTRGSERDGVSVADRVLSQLLVELDGLHARAKVTVIAATNRPDKIDPALLRPGAAALSRSLALSLSLSLALALSLSLSSTQTEINR</sequence>
<organism evidence="5 6">
    <name type="scientific">Carnegiea gigantea</name>
    <dbReference type="NCBI Taxonomy" id="171969"/>
    <lineage>
        <taxon>Eukaryota</taxon>
        <taxon>Viridiplantae</taxon>
        <taxon>Streptophyta</taxon>
        <taxon>Embryophyta</taxon>
        <taxon>Tracheophyta</taxon>
        <taxon>Spermatophyta</taxon>
        <taxon>Magnoliopsida</taxon>
        <taxon>eudicotyledons</taxon>
        <taxon>Gunneridae</taxon>
        <taxon>Pentapetalae</taxon>
        <taxon>Caryophyllales</taxon>
        <taxon>Cactineae</taxon>
        <taxon>Cactaceae</taxon>
        <taxon>Cactoideae</taxon>
        <taxon>Echinocereeae</taxon>
        <taxon>Carnegiea</taxon>
    </lineage>
</organism>
<dbReference type="FunFam" id="3.40.50.300:FF:001406">
    <property type="entry name" value="Putative vesicular transport protein (CDC48)"/>
    <property type="match status" value="1"/>
</dbReference>
<dbReference type="InterPro" id="IPR003960">
    <property type="entry name" value="ATPase_AAA_CS"/>
</dbReference>
<comment type="caution">
    <text evidence="5">The sequence shown here is derived from an EMBL/GenBank/DDBJ whole genome shotgun (WGS) entry which is preliminary data.</text>
</comment>
<dbReference type="GO" id="GO:0016887">
    <property type="term" value="F:ATP hydrolysis activity"/>
    <property type="evidence" value="ECO:0007669"/>
    <property type="project" value="InterPro"/>
</dbReference>
<dbReference type="SUPFAM" id="SSF52540">
    <property type="entry name" value="P-loop containing nucleoside triphosphate hydrolases"/>
    <property type="match status" value="2"/>
</dbReference>
<feature type="domain" description="AAA+ ATPase" evidence="4">
    <location>
        <begin position="461"/>
        <end position="597"/>
    </location>
</feature>
<dbReference type="FunFam" id="3.40.50.300:FF:000661">
    <property type="entry name" value="calmodulin-interacting protein 111 isoform X1"/>
    <property type="match status" value="1"/>
</dbReference>
<dbReference type="Pfam" id="PF26429">
    <property type="entry name" value="DPBB_CI111"/>
    <property type="match status" value="1"/>
</dbReference>
<dbReference type="InterPro" id="IPR058958">
    <property type="entry name" value="DPBB_CI111"/>
</dbReference>
<dbReference type="EMBL" id="JAKOGI010000019">
    <property type="protein sequence ID" value="KAJ8449759.1"/>
    <property type="molecule type" value="Genomic_DNA"/>
</dbReference>
<dbReference type="PANTHER" id="PTHR23077:SF27">
    <property type="entry name" value="ATPASE FAMILY GENE 2 PROTEIN HOMOLOG A"/>
    <property type="match status" value="1"/>
</dbReference>
<proteinExistence type="predicted"/>
<dbReference type="InterPro" id="IPR050168">
    <property type="entry name" value="AAA_ATPase_domain"/>
</dbReference>
<dbReference type="InterPro" id="IPR041569">
    <property type="entry name" value="AAA_lid_3"/>
</dbReference>
<dbReference type="Gene3D" id="1.10.8.60">
    <property type="match status" value="1"/>
</dbReference>
<accession>A0A9Q1QPV8</accession>
<evidence type="ECO:0000256" key="2">
    <source>
        <dbReference type="ARBA" id="ARBA00022840"/>
    </source>
</evidence>
<dbReference type="GO" id="GO:0005524">
    <property type="term" value="F:ATP binding"/>
    <property type="evidence" value="ECO:0007669"/>
    <property type="project" value="UniProtKB-KW"/>
</dbReference>
<dbReference type="Proteomes" id="UP001153076">
    <property type="component" value="Unassembled WGS sequence"/>
</dbReference>
<keyword evidence="1" id="KW-0547">Nucleotide-binding</keyword>
<dbReference type="Pfam" id="PF00004">
    <property type="entry name" value="AAA"/>
    <property type="match status" value="2"/>
</dbReference>
<evidence type="ECO:0000256" key="3">
    <source>
        <dbReference type="SAM" id="MobiDB-lite"/>
    </source>
</evidence>
<keyword evidence="6" id="KW-1185">Reference proteome</keyword>
<evidence type="ECO:0000259" key="4">
    <source>
        <dbReference type="SMART" id="SM00382"/>
    </source>
</evidence>
<dbReference type="SMART" id="SM00382">
    <property type="entry name" value="AAA"/>
    <property type="match status" value="2"/>
</dbReference>
<dbReference type="Gene3D" id="3.40.50.300">
    <property type="entry name" value="P-loop containing nucleotide triphosphate hydrolases"/>
    <property type="match status" value="2"/>
</dbReference>
<protein>
    <recommendedName>
        <fullName evidence="4">AAA+ ATPase domain-containing protein</fullName>
    </recommendedName>
</protein>
<dbReference type="PROSITE" id="PS00674">
    <property type="entry name" value="AAA"/>
    <property type="match status" value="1"/>
</dbReference>
<name>A0A9Q1QPV8_9CARY</name>
<evidence type="ECO:0000256" key="1">
    <source>
        <dbReference type="ARBA" id="ARBA00022741"/>
    </source>
</evidence>
<feature type="region of interest" description="Disordered" evidence="3">
    <location>
        <begin position="248"/>
        <end position="283"/>
    </location>
</feature>
<feature type="region of interest" description="Disordered" evidence="3">
    <location>
        <begin position="1"/>
        <end position="41"/>
    </location>
</feature>
<dbReference type="OrthoDB" id="27435at2759"/>
<gene>
    <name evidence="5" type="ORF">Cgig2_001415</name>
</gene>
<evidence type="ECO:0000313" key="5">
    <source>
        <dbReference type="EMBL" id="KAJ8449759.1"/>
    </source>
</evidence>
<dbReference type="PANTHER" id="PTHR23077">
    <property type="entry name" value="AAA-FAMILY ATPASE"/>
    <property type="match status" value="1"/>
</dbReference>
<dbReference type="AlphaFoldDB" id="A0A9Q1QPV8"/>
<dbReference type="CDD" id="cd19511">
    <property type="entry name" value="RecA-like_CDC48_r2-like"/>
    <property type="match status" value="1"/>
</dbReference>
<feature type="region of interest" description="Disordered" evidence="3">
    <location>
        <begin position="395"/>
        <end position="414"/>
    </location>
</feature>